<dbReference type="EMBL" id="BAAAQN010000043">
    <property type="protein sequence ID" value="GAA2047418.1"/>
    <property type="molecule type" value="Genomic_DNA"/>
</dbReference>
<name>A0ABP5GLB6_9ACTN</name>
<reference evidence="3" key="1">
    <citation type="journal article" date="2019" name="Int. J. Syst. Evol. Microbiol.">
        <title>The Global Catalogue of Microorganisms (GCM) 10K type strain sequencing project: providing services to taxonomists for standard genome sequencing and annotation.</title>
        <authorList>
            <consortium name="The Broad Institute Genomics Platform"/>
            <consortium name="The Broad Institute Genome Sequencing Center for Infectious Disease"/>
            <person name="Wu L."/>
            <person name="Ma J."/>
        </authorList>
    </citation>
    <scope>NUCLEOTIDE SEQUENCE [LARGE SCALE GENOMIC DNA]</scope>
    <source>
        <strain evidence="3">JCM 16014</strain>
    </source>
</reference>
<dbReference type="Proteomes" id="UP001500751">
    <property type="component" value="Unassembled WGS sequence"/>
</dbReference>
<comment type="caution">
    <text evidence="2">The sequence shown here is derived from an EMBL/GenBank/DDBJ whole genome shotgun (WGS) entry which is preliminary data.</text>
</comment>
<evidence type="ECO:0000256" key="1">
    <source>
        <dbReference type="SAM" id="MobiDB-lite"/>
    </source>
</evidence>
<accession>A0ABP5GLB6</accession>
<organism evidence="2 3">
    <name type="scientific">Catenulispora yoronensis</name>
    <dbReference type="NCBI Taxonomy" id="450799"/>
    <lineage>
        <taxon>Bacteria</taxon>
        <taxon>Bacillati</taxon>
        <taxon>Actinomycetota</taxon>
        <taxon>Actinomycetes</taxon>
        <taxon>Catenulisporales</taxon>
        <taxon>Catenulisporaceae</taxon>
        <taxon>Catenulispora</taxon>
    </lineage>
</organism>
<keyword evidence="3" id="KW-1185">Reference proteome</keyword>
<feature type="compositionally biased region" description="Basic and acidic residues" evidence="1">
    <location>
        <begin position="294"/>
        <end position="304"/>
    </location>
</feature>
<feature type="region of interest" description="Disordered" evidence="1">
    <location>
        <begin position="281"/>
        <end position="305"/>
    </location>
</feature>
<dbReference type="RefSeq" id="WP_344669100.1">
    <property type="nucleotide sequence ID" value="NZ_BAAAQN010000043.1"/>
</dbReference>
<sequence length="443" mass="49959">MTEHVYHTRYGIELDLSLDDLGHPDRPGLWEEIYRSRPFDPGLLRCTDMGLDGASCREPMYVTIRHRKRIACHVNASAGPHASPSSEISRRKALKERIAVSAQHAGFEALLEDKAAGGGRGVGVLVKGRGGHAIGWEVQFRQIGADTVRRRSRRAHAHGVMPMWTVDDRKSAAIDRAPWTRLDRVADWRRYADRNLNLNVRGGVRELRMERCDERRATPCPERGWGRCGDWHACWDLALGVYLDDLIARSASGDYVPLFLPAKTRRGGNHMWVTTKDKTDFLQDRPEPSPWEVEDQHTSDDHGYDNWQPTEGVADAGLGFEPDEDHGERIDAAVWLTASAEAGPGLIGVADRYRPPQDLVELRNAFVRVDKQYSDIVRGMPSGLAIARGTAAISPELRARSAAAYDERAAIVQRLYRHWWWSTVDNRRAAEQELRKVARDQVT</sequence>
<evidence type="ECO:0000313" key="3">
    <source>
        <dbReference type="Proteomes" id="UP001500751"/>
    </source>
</evidence>
<evidence type="ECO:0000313" key="2">
    <source>
        <dbReference type="EMBL" id="GAA2047418.1"/>
    </source>
</evidence>
<protein>
    <submittedName>
        <fullName evidence="2">Uncharacterized protein</fullName>
    </submittedName>
</protein>
<proteinExistence type="predicted"/>
<gene>
    <name evidence="2" type="ORF">GCM10009839_60690</name>
</gene>